<dbReference type="EMBL" id="PDCJ01000001">
    <property type="protein sequence ID" value="PEG31292.1"/>
    <property type="molecule type" value="Genomic_DNA"/>
</dbReference>
<dbReference type="InterPro" id="IPR020449">
    <property type="entry name" value="Tscrpt_reg_AraC-type_HTH"/>
</dbReference>
<dbReference type="GO" id="GO:0043565">
    <property type="term" value="F:sequence-specific DNA binding"/>
    <property type="evidence" value="ECO:0007669"/>
    <property type="project" value="InterPro"/>
</dbReference>
<accession>A0A2A7MHJ6</accession>
<dbReference type="GO" id="GO:0003700">
    <property type="term" value="F:DNA-binding transcription factor activity"/>
    <property type="evidence" value="ECO:0007669"/>
    <property type="project" value="InterPro"/>
</dbReference>
<dbReference type="Pfam" id="PF12833">
    <property type="entry name" value="HTH_18"/>
    <property type="match status" value="1"/>
</dbReference>
<dbReference type="RefSeq" id="WP_058295450.1">
    <property type="nucleotide sequence ID" value="NZ_CAMTCK010000071.1"/>
</dbReference>
<sequence>MTIVKASDLINEFGDNSIQVVRVGYFEKQPNLEKDSYQTNLSAFIFPISGLAKIQFDDEIYVAEPGKVIHGCQNKQISFNVLGNEKFKYINIYYISYSNCTNTDYIHSVFEMKIKNYDLVIKSLNNILEISNKSEITSKLKLQIHINLFLRKLFSEQNYKIHDSESDLVSDIIEFISKYYMEDISLKKLSGRYGESINHLSYVFYKYTKIRPIDYLIKYRMAVATRLLEEGNSVKKVASAVGYNDEFYFSRLFKKHVGVVPSKIKNKNISVITEGENNEW</sequence>
<evidence type="ECO:0000313" key="6">
    <source>
        <dbReference type="Proteomes" id="UP000220840"/>
    </source>
</evidence>
<dbReference type="PRINTS" id="PR00032">
    <property type="entry name" value="HTHARAC"/>
</dbReference>
<keyword evidence="6" id="KW-1185">Reference proteome</keyword>
<protein>
    <submittedName>
        <fullName evidence="5">AraC family transcriptional regulator</fullName>
    </submittedName>
</protein>
<feature type="domain" description="HTH araC/xylS-type" evidence="4">
    <location>
        <begin position="170"/>
        <end position="267"/>
    </location>
</feature>
<organism evidence="5 6">
    <name type="scientific">Clostridium neonatale</name>
    <dbReference type="NCBI Taxonomy" id="137838"/>
    <lineage>
        <taxon>Bacteria</taxon>
        <taxon>Bacillati</taxon>
        <taxon>Bacillota</taxon>
        <taxon>Clostridia</taxon>
        <taxon>Eubacteriales</taxon>
        <taxon>Clostridiaceae</taxon>
        <taxon>Clostridium</taxon>
    </lineage>
</organism>
<name>A0A2A7MHJ6_9CLOT</name>
<reference evidence="5 6" key="1">
    <citation type="submission" date="2017-10" db="EMBL/GenBank/DDBJ databases">
        <title>Effective Description of Clostridium neonatale sp. nov. linked to necrotizing enterocolitis in neonates and a clarification of species assignable to the genus Clostridium (Prazmowski 1880) emend. Lawson and Rainey 2016.</title>
        <authorList>
            <person name="Bernard K."/>
            <person name="Burdz T."/>
            <person name="Wiebe D."/>
            <person name="Balcewich B."/>
            <person name="Alfa M."/>
            <person name="Bernier A.-M."/>
        </authorList>
    </citation>
    <scope>NUCLEOTIDE SEQUENCE [LARGE SCALE GENOMIC DNA]</scope>
    <source>
        <strain evidence="5 6">LCDC99A005</strain>
    </source>
</reference>
<dbReference type="Proteomes" id="UP000220840">
    <property type="component" value="Unassembled WGS sequence"/>
</dbReference>
<dbReference type="SMART" id="SM00342">
    <property type="entry name" value="HTH_ARAC"/>
    <property type="match status" value="1"/>
</dbReference>
<evidence type="ECO:0000256" key="1">
    <source>
        <dbReference type="ARBA" id="ARBA00023015"/>
    </source>
</evidence>
<keyword evidence="1" id="KW-0805">Transcription regulation</keyword>
<dbReference type="InterPro" id="IPR018060">
    <property type="entry name" value="HTH_AraC"/>
</dbReference>
<dbReference type="PROSITE" id="PS01124">
    <property type="entry name" value="HTH_ARAC_FAMILY_2"/>
    <property type="match status" value="1"/>
</dbReference>
<evidence type="ECO:0000313" key="5">
    <source>
        <dbReference type="EMBL" id="PEG31292.1"/>
    </source>
</evidence>
<keyword evidence="3" id="KW-0804">Transcription</keyword>
<evidence type="ECO:0000256" key="2">
    <source>
        <dbReference type="ARBA" id="ARBA00023125"/>
    </source>
</evidence>
<comment type="caution">
    <text evidence="5">The sequence shown here is derived from an EMBL/GenBank/DDBJ whole genome shotgun (WGS) entry which is preliminary data.</text>
</comment>
<dbReference type="STRING" id="137838.GCA_001458595_02692"/>
<dbReference type="PANTHER" id="PTHR43280">
    <property type="entry name" value="ARAC-FAMILY TRANSCRIPTIONAL REGULATOR"/>
    <property type="match status" value="1"/>
</dbReference>
<dbReference type="OrthoDB" id="9778008at2"/>
<dbReference type="PANTHER" id="PTHR43280:SF29">
    <property type="entry name" value="ARAC-FAMILY TRANSCRIPTIONAL REGULATOR"/>
    <property type="match status" value="1"/>
</dbReference>
<evidence type="ECO:0000259" key="4">
    <source>
        <dbReference type="PROSITE" id="PS01124"/>
    </source>
</evidence>
<dbReference type="Gene3D" id="1.10.10.60">
    <property type="entry name" value="Homeodomain-like"/>
    <property type="match status" value="2"/>
</dbReference>
<evidence type="ECO:0000256" key="3">
    <source>
        <dbReference type="ARBA" id="ARBA00023163"/>
    </source>
</evidence>
<keyword evidence="2" id="KW-0238">DNA-binding</keyword>
<dbReference type="SUPFAM" id="SSF46689">
    <property type="entry name" value="Homeodomain-like"/>
    <property type="match status" value="1"/>
</dbReference>
<dbReference type="AlphaFoldDB" id="A0A2A7MHJ6"/>
<gene>
    <name evidence="5" type="ORF">CQ394_06105</name>
</gene>
<proteinExistence type="predicted"/>
<dbReference type="InterPro" id="IPR009057">
    <property type="entry name" value="Homeodomain-like_sf"/>
</dbReference>